<evidence type="ECO:0000313" key="4">
    <source>
        <dbReference type="EMBL" id="PIZ42297.1"/>
    </source>
</evidence>
<proteinExistence type="inferred from homology"/>
<comment type="similarity">
    <text evidence="1 2">Belongs to the anti-sigma-factor antagonist family.</text>
</comment>
<evidence type="ECO:0000256" key="1">
    <source>
        <dbReference type="ARBA" id="ARBA00009013"/>
    </source>
</evidence>
<evidence type="ECO:0000256" key="2">
    <source>
        <dbReference type="RuleBase" id="RU003749"/>
    </source>
</evidence>
<dbReference type="Pfam" id="PF01740">
    <property type="entry name" value="STAS"/>
    <property type="match status" value="1"/>
</dbReference>
<dbReference type="RefSeq" id="WP_286984500.1">
    <property type="nucleotide sequence ID" value="NZ_PEXG01000090.1"/>
</dbReference>
<dbReference type="AlphaFoldDB" id="A0A2M7TB41"/>
<evidence type="ECO:0000313" key="5">
    <source>
        <dbReference type="Proteomes" id="UP000230956"/>
    </source>
</evidence>
<feature type="domain" description="STAS" evidence="3">
    <location>
        <begin position="38"/>
        <end position="138"/>
    </location>
</feature>
<dbReference type="PANTHER" id="PTHR33495">
    <property type="entry name" value="ANTI-SIGMA FACTOR ANTAGONIST TM_1081-RELATED-RELATED"/>
    <property type="match status" value="1"/>
</dbReference>
<name>A0A2M7TB41_9ACTN</name>
<dbReference type="GO" id="GO:0043856">
    <property type="term" value="F:anti-sigma factor antagonist activity"/>
    <property type="evidence" value="ECO:0007669"/>
    <property type="project" value="InterPro"/>
</dbReference>
<dbReference type="InterPro" id="IPR002645">
    <property type="entry name" value="STAS_dom"/>
</dbReference>
<comment type="caution">
    <text evidence="4">The sequence shown here is derived from an EMBL/GenBank/DDBJ whole genome shotgun (WGS) entry which is preliminary data.</text>
</comment>
<dbReference type="Proteomes" id="UP000230956">
    <property type="component" value="Unassembled WGS sequence"/>
</dbReference>
<accession>A0A2M7TB41</accession>
<dbReference type="PROSITE" id="PS50801">
    <property type="entry name" value="STAS"/>
    <property type="match status" value="1"/>
</dbReference>
<dbReference type="Gene3D" id="3.30.750.24">
    <property type="entry name" value="STAS domain"/>
    <property type="match status" value="1"/>
</dbReference>
<dbReference type="CDD" id="cd07043">
    <property type="entry name" value="STAS_anti-anti-sigma_factors"/>
    <property type="match status" value="1"/>
</dbReference>
<reference evidence="5" key="1">
    <citation type="submission" date="2017-09" db="EMBL/GenBank/DDBJ databases">
        <title>Depth-based differentiation of microbial function through sediment-hosted aquifers and enrichment of novel symbionts in the deep terrestrial subsurface.</title>
        <authorList>
            <person name="Probst A.J."/>
            <person name="Ladd B."/>
            <person name="Jarett J.K."/>
            <person name="Geller-Mcgrath D.E."/>
            <person name="Sieber C.M.K."/>
            <person name="Emerson J.B."/>
            <person name="Anantharaman K."/>
            <person name="Thomas B.C."/>
            <person name="Malmstrom R."/>
            <person name="Stieglmeier M."/>
            <person name="Klingl A."/>
            <person name="Woyke T."/>
            <person name="Ryan C.M."/>
            <person name="Banfield J.F."/>
        </authorList>
    </citation>
    <scope>NUCLEOTIDE SEQUENCE [LARGE SCALE GENOMIC DNA]</scope>
</reference>
<dbReference type="InterPro" id="IPR003658">
    <property type="entry name" value="Anti-sigma_ant"/>
</dbReference>
<sequence length="147" mass="15901">MRLERVLVIGWIAILWRGNTEEGEANLEVQVLPGRIPIIDVDGEIDHYVVPELESKIMAFINEGHASVILDFSDVSYIDSAGIALIILSIQRSGPLGGKVGLVVTNENVIKILEIVGITKLAEAFSLYSSVDEALASMTGERPSGNE</sequence>
<organism evidence="4 5">
    <name type="scientific">Candidatus Aquicultor secundus</name>
    <dbReference type="NCBI Taxonomy" id="1973895"/>
    <lineage>
        <taxon>Bacteria</taxon>
        <taxon>Bacillati</taxon>
        <taxon>Actinomycetota</taxon>
        <taxon>Candidatus Aquicultoria</taxon>
        <taxon>Candidatus Aquicultorales</taxon>
        <taxon>Candidatus Aquicultoraceae</taxon>
        <taxon>Candidatus Aquicultor</taxon>
    </lineage>
</organism>
<evidence type="ECO:0000259" key="3">
    <source>
        <dbReference type="PROSITE" id="PS50801"/>
    </source>
</evidence>
<gene>
    <name evidence="4" type="ORF">COY37_00715</name>
</gene>
<dbReference type="SUPFAM" id="SSF52091">
    <property type="entry name" value="SpoIIaa-like"/>
    <property type="match status" value="1"/>
</dbReference>
<dbReference type="InterPro" id="IPR036513">
    <property type="entry name" value="STAS_dom_sf"/>
</dbReference>
<protein>
    <recommendedName>
        <fullName evidence="2">Anti-sigma factor antagonist</fullName>
    </recommendedName>
</protein>
<dbReference type="EMBL" id="PFNG01000020">
    <property type="protein sequence ID" value="PIZ42297.1"/>
    <property type="molecule type" value="Genomic_DNA"/>
</dbReference>
<dbReference type="NCBIfam" id="TIGR00377">
    <property type="entry name" value="ant_ant_sig"/>
    <property type="match status" value="1"/>
</dbReference>